<dbReference type="Gene3D" id="3.40.50.1820">
    <property type="entry name" value="alpha/beta hydrolase"/>
    <property type="match status" value="1"/>
</dbReference>
<dbReference type="eggNOG" id="COG1505">
    <property type="taxonomic scope" value="Bacteria"/>
</dbReference>
<dbReference type="PATRIC" id="fig|983917.3.peg.4391"/>
<dbReference type="Gene3D" id="2.130.10.120">
    <property type="entry name" value="Prolyl oligopeptidase, N-terminal domain"/>
    <property type="match status" value="1"/>
</dbReference>
<evidence type="ECO:0000256" key="3">
    <source>
        <dbReference type="ARBA" id="ARBA00022670"/>
    </source>
</evidence>
<dbReference type="EMBL" id="AP012320">
    <property type="protein sequence ID" value="BAL97839.1"/>
    <property type="molecule type" value="Genomic_DNA"/>
</dbReference>
<dbReference type="SUPFAM" id="SSF53474">
    <property type="entry name" value="alpha/beta-Hydrolases"/>
    <property type="match status" value="1"/>
</dbReference>
<feature type="domain" description="Peptidase S9A N-terminal" evidence="8">
    <location>
        <begin position="31"/>
        <end position="428"/>
    </location>
</feature>
<keyword evidence="10" id="KW-1185">Reference proteome</keyword>
<dbReference type="InterPro" id="IPR023302">
    <property type="entry name" value="Pept_S9A_N"/>
</dbReference>
<dbReference type="PRINTS" id="PR00862">
    <property type="entry name" value="PROLIGOPTASE"/>
</dbReference>
<dbReference type="AlphaFoldDB" id="I0HXV2"/>
<dbReference type="InterPro" id="IPR002470">
    <property type="entry name" value="Peptidase_S9A"/>
</dbReference>
<comment type="catalytic activity">
    <reaction evidence="1">
        <text>Hydrolysis of Pro-|-Xaa &gt;&gt; Ala-|-Xaa in oligopeptides.</text>
        <dbReference type="EC" id="3.4.21.26"/>
    </reaction>
</comment>
<dbReference type="SUPFAM" id="SSF50993">
    <property type="entry name" value="Peptidase/esterase 'gauge' domain"/>
    <property type="match status" value="1"/>
</dbReference>
<dbReference type="GO" id="GO:0070012">
    <property type="term" value="F:oligopeptidase activity"/>
    <property type="evidence" value="ECO:0007669"/>
    <property type="project" value="TreeGrafter"/>
</dbReference>
<dbReference type="Proteomes" id="UP000007883">
    <property type="component" value="Chromosome"/>
</dbReference>
<dbReference type="InterPro" id="IPR001375">
    <property type="entry name" value="Peptidase_S9_cat"/>
</dbReference>
<keyword evidence="3" id="KW-0645">Protease</keyword>
<evidence type="ECO:0000256" key="5">
    <source>
        <dbReference type="ARBA" id="ARBA00022825"/>
    </source>
</evidence>
<dbReference type="GO" id="GO:0004252">
    <property type="term" value="F:serine-type endopeptidase activity"/>
    <property type="evidence" value="ECO:0007669"/>
    <property type="project" value="UniProtKB-EC"/>
</dbReference>
<sequence>MIRLSFIAAPLLLAAAAVAAPRDAGAPAPTSDRFYGVQVDDPYRQLENVRDPAVAAWMKARAREARKTLDSIPGRPAMARRVAQLMADAGTRFGALQRRPGERLFYEKRGARDDQFRLYVRDGAHERLLVDPLAAAPRGTPHAIDYFEASPGGRYVAYGLSAGGSEDAELYVVEAASGRRVLGPVSRAQYGNVAWLDDESGFFFTRLRPSAADAPPAAKYAGSRAVFVRLGSDVEKAPVALSFETPGVVIDEAQDAPAVQPVPGTGWALALVSHGTDHEIAAWVAPLADAVAGTARWKPLFDREAGVTALQTVGERLFLLSHRDAPRYRLLESTVTAAGLDTARVLVPEGEGVLTGLARGADALYLRRRDGSASSLLRLALTDGGRLEEVTLPVRGAFEIEGYDPRLPGVTLALQGWTEPERLWSVKPGADGRVAVTDTQLLRPGRVPGAGRYVVREVLVPSHDGAKVPLAIVHRADLKLDGRAPTLLWGYASYGMTDEPWYSATRLAWLEKGGVFAVANPRGSGAFGEDWYRAGKRETKPNSWKDFIATGEYLVAQGYTTPARLSAWGGSAGGVLVGRAITERPDLFGAAVISVGALDMVRAELEPNGPPNIPEFGSVATEDGFRALLAMSSYHQVHDGVRYPAVLLTHGINDARVEVWQSLKMAARLRQATASGKPVLLRLDFDGGHGIGATRAQQAAEISDVYAFLRWQATGSAR</sequence>
<feature type="chain" id="PRO_5003628335" description="prolyl oligopeptidase" evidence="6">
    <location>
        <begin position="20"/>
        <end position="718"/>
    </location>
</feature>
<dbReference type="EC" id="3.4.21.26" evidence="2"/>
<dbReference type="STRING" id="983917.RGE_45030"/>
<dbReference type="PANTHER" id="PTHR42881">
    <property type="entry name" value="PROLYL ENDOPEPTIDASE"/>
    <property type="match status" value="1"/>
</dbReference>
<evidence type="ECO:0000259" key="8">
    <source>
        <dbReference type="Pfam" id="PF02897"/>
    </source>
</evidence>
<evidence type="ECO:0000256" key="4">
    <source>
        <dbReference type="ARBA" id="ARBA00022801"/>
    </source>
</evidence>
<keyword evidence="6" id="KW-0732">Signal</keyword>
<dbReference type="GO" id="GO:0006508">
    <property type="term" value="P:proteolysis"/>
    <property type="evidence" value="ECO:0007669"/>
    <property type="project" value="UniProtKB-KW"/>
</dbReference>
<dbReference type="InterPro" id="IPR051167">
    <property type="entry name" value="Prolyl_oligopep/macrocyclase"/>
</dbReference>
<accession>I0HXV2</accession>
<dbReference type="RefSeq" id="WP_014430687.1">
    <property type="nucleotide sequence ID" value="NC_017075.1"/>
</dbReference>
<keyword evidence="5" id="KW-0720">Serine protease</keyword>
<evidence type="ECO:0000259" key="7">
    <source>
        <dbReference type="Pfam" id="PF00326"/>
    </source>
</evidence>
<dbReference type="HOGENOM" id="CLU_011290_1_1_4"/>
<gene>
    <name evidence="9" type="ordered locus">RGE_45030</name>
</gene>
<evidence type="ECO:0000256" key="1">
    <source>
        <dbReference type="ARBA" id="ARBA00001070"/>
    </source>
</evidence>
<feature type="domain" description="Peptidase S9 prolyl oligopeptidase catalytic" evidence="7">
    <location>
        <begin position="502"/>
        <end position="713"/>
    </location>
</feature>
<dbReference type="KEGG" id="rge:RGE_45030"/>
<evidence type="ECO:0000313" key="10">
    <source>
        <dbReference type="Proteomes" id="UP000007883"/>
    </source>
</evidence>
<evidence type="ECO:0000313" key="9">
    <source>
        <dbReference type="EMBL" id="BAL97839.1"/>
    </source>
</evidence>
<dbReference type="PANTHER" id="PTHR42881:SF2">
    <property type="entry name" value="PROLYL ENDOPEPTIDASE"/>
    <property type="match status" value="1"/>
</dbReference>
<organism evidence="9 10">
    <name type="scientific">Rubrivivax gelatinosus (strain NBRC 100245 / IL144)</name>
    <dbReference type="NCBI Taxonomy" id="983917"/>
    <lineage>
        <taxon>Bacteria</taxon>
        <taxon>Pseudomonadati</taxon>
        <taxon>Pseudomonadota</taxon>
        <taxon>Betaproteobacteria</taxon>
        <taxon>Burkholderiales</taxon>
        <taxon>Sphaerotilaceae</taxon>
        <taxon>Rubrivivax</taxon>
    </lineage>
</organism>
<protein>
    <recommendedName>
        <fullName evidence="2">prolyl oligopeptidase</fullName>
        <ecNumber evidence="2">3.4.21.26</ecNumber>
    </recommendedName>
</protein>
<evidence type="ECO:0000256" key="2">
    <source>
        <dbReference type="ARBA" id="ARBA00011897"/>
    </source>
</evidence>
<proteinExistence type="predicted"/>
<feature type="signal peptide" evidence="6">
    <location>
        <begin position="1"/>
        <end position="19"/>
    </location>
</feature>
<name>I0HXV2_RUBGI</name>
<dbReference type="Pfam" id="PF02897">
    <property type="entry name" value="Peptidase_S9_N"/>
    <property type="match status" value="1"/>
</dbReference>
<dbReference type="Pfam" id="PF00326">
    <property type="entry name" value="Peptidase_S9"/>
    <property type="match status" value="1"/>
</dbReference>
<keyword evidence="4 9" id="KW-0378">Hydrolase</keyword>
<dbReference type="GO" id="GO:0005829">
    <property type="term" value="C:cytosol"/>
    <property type="evidence" value="ECO:0007669"/>
    <property type="project" value="TreeGrafter"/>
</dbReference>
<evidence type="ECO:0000256" key="6">
    <source>
        <dbReference type="SAM" id="SignalP"/>
    </source>
</evidence>
<dbReference type="InterPro" id="IPR029058">
    <property type="entry name" value="AB_hydrolase_fold"/>
</dbReference>
<reference evidence="9 10" key="1">
    <citation type="journal article" date="2012" name="J. Bacteriol.">
        <title>Complete genome sequence of phototrophic betaproteobacterium Rubrivivax gelatinosus IL144.</title>
        <authorList>
            <person name="Nagashima S."/>
            <person name="Kamimura A."/>
            <person name="Shimizu T."/>
            <person name="Nakamura-isaki S."/>
            <person name="Aono E."/>
            <person name="Sakamoto K."/>
            <person name="Ichikawa N."/>
            <person name="Nakazawa H."/>
            <person name="Sekine M."/>
            <person name="Yamazaki S."/>
            <person name="Fujita N."/>
            <person name="Shimada K."/>
            <person name="Hanada S."/>
            <person name="Nagashima K.V.P."/>
        </authorList>
    </citation>
    <scope>NUCLEOTIDE SEQUENCE [LARGE SCALE GENOMIC DNA]</scope>
    <source>
        <strain evidence="10">NBRC 100245 / IL144</strain>
    </source>
</reference>